<comment type="caution">
    <text evidence="1">The sequence shown here is derived from an EMBL/GenBank/DDBJ whole genome shotgun (WGS) entry which is preliminary data.</text>
</comment>
<protein>
    <submittedName>
        <fullName evidence="1">Uncharacterized protein</fullName>
    </submittedName>
</protein>
<reference evidence="1 2" key="1">
    <citation type="submission" date="2022-08" db="EMBL/GenBank/DDBJ databases">
        <authorList>
            <person name="Zeman M."/>
            <person name="Kubasova T."/>
        </authorList>
    </citation>
    <scope>NUCLEOTIDE SEQUENCE [LARGE SCALE GENOMIC DNA]</scope>
    <source>
        <strain evidence="1 2">ET62</strain>
    </source>
</reference>
<evidence type="ECO:0000313" key="1">
    <source>
        <dbReference type="EMBL" id="MCR8873990.1"/>
    </source>
</evidence>
<dbReference type="GeneID" id="82442365"/>
<evidence type="ECO:0000313" key="2">
    <source>
        <dbReference type="Proteomes" id="UP001204579"/>
    </source>
</evidence>
<dbReference type="EMBL" id="JANRHJ010000008">
    <property type="protein sequence ID" value="MCR8873990.1"/>
    <property type="molecule type" value="Genomic_DNA"/>
</dbReference>
<organism evidence="1 2">
    <name type="scientific">Phocaeicola barnesiae</name>
    <dbReference type="NCBI Taxonomy" id="376804"/>
    <lineage>
        <taxon>Bacteria</taxon>
        <taxon>Pseudomonadati</taxon>
        <taxon>Bacteroidota</taxon>
        <taxon>Bacteroidia</taxon>
        <taxon>Bacteroidales</taxon>
        <taxon>Bacteroidaceae</taxon>
        <taxon>Phocaeicola</taxon>
    </lineage>
</organism>
<accession>A0AAW5N9C1</accession>
<dbReference type="RefSeq" id="WP_018709839.1">
    <property type="nucleotide sequence ID" value="NZ_CALULB010000004.1"/>
</dbReference>
<gene>
    <name evidence="1" type="ORF">NW209_08180</name>
</gene>
<dbReference type="Proteomes" id="UP001204579">
    <property type="component" value="Unassembled WGS sequence"/>
</dbReference>
<name>A0AAW5N9C1_9BACT</name>
<proteinExistence type="predicted"/>
<sequence length="62" mass="7090">MAGVSFLCIYRYSYGPTLQCTPTGYPKDDRQVQSESSFRLAQKTKYPYKIKVSAEVSPNRYA</sequence>
<keyword evidence="2" id="KW-1185">Reference proteome</keyword>
<dbReference type="AlphaFoldDB" id="A0AAW5N9C1"/>